<dbReference type="InParanoid" id="F0ZNU1"/>
<organism evidence="2 3">
    <name type="scientific">Dictyostelium purpureum</name>
    <name type="common">Slime mold</name>
    <dbReference type="NCBI Taxonomy" id="5786"/>
    <lineage>
        <taxon>Eukaryota</taxon>
        <taxon>Amoebozoa</taxon>
        <taxon>Evosea</taxon>
        <taxon>Eumycetozoa</taxon>
        <taxon>Dictyostelia</taxon>
        <taxon>Dictyosteliales</taxon>
        <taxon>Dictyosteliaceae</taxon>
        <taxon>Dictyostelium</taxon>
    </lineage>
</organism>
<accession>F0ZNU1</accession>
<sequence length="106" mass="11401">MQRGFVAGVKFASKCSSNSFRVATAAAPKNSVHNNFKSASCNINSQQSSNIPASFSTTSSSLAPPNRNSNTVRGTSILSSFKHNSFLIISDGNIFNLYFSLNKNPY</sequence>
<dbReference type="FunCoup" id="F0ZNU1">
    <property type="interactions" value="937"/>
</dbReference>
<feature type="region of interest" description="Disordered" evidence="1">
    <location>
        <begin position="44"/>
        <end position="68"/>
    </location>
</feature>
<gene>
    <name evidence="2" type="ORF">DICPUDRAFT_153408</name>
</gene>
<feature type="compositionally biased region" description="Polar residues" evidence="1">
    <location>
        <begin position="55"/>
        <end position="68"/>
    </location>
</feature>
<evidence type="ECO:0000256" key="1">
    <source>
        <dbReference type="SAM" id="MobiDB-lite"/>
    </source>
</evidence>
<dbReference type="RefSeq" id="XP_003289086.1">
    <property type="nucleotide sequence ID" value="XM_003289038.1"/>
</dbReference>
<name>F0ZNU1_DICPU</name>
<dbReference type="GeneID" id="10499920"/>
<keyword evidence="3" id="KW-1185">Reference proteome</keyword>
<dbReference type="KEGG" id="dpp:DICPUDRAFT_153408"/>
<evidence type="ECO:0000313" key="2">
    <source>
        <dbReference type="EMBL" id="EGC34412.1"/>
    </source>
</evidence>
<dbReference type="EMBL" id="GL871099">
    <property type="protein sequence ID" value="EGC34412.1"/>
    <property type="molecule type" value="Genomic_DNA"/>
</dbReference>
<dbReference type="AlphaFoldDB" id="F0ZNU1"/>
<dbReference type="Proteomes" id="UP000001064">
    <property type="component" value="Unassembled WGS sequence"/>
</dbReference>
<dbReference type="VEuPathDB" id="AmoebaDB:DICPUDRAFT_153408"/>
<protein>
    <submittedName>
        <fullName evidence="2">Uncharacterized protein</fullName>
    </submittedName>
</protein>
<proteinExistence type="predicted"/>
<reference evidence="3" key="1">
    <citation type="journal article" date="2011" name="Genome Biol.">
        <title>Comparative genomics of the social amoebae Dictyostelium discoideum and Dictyostelium purpureum.</title>
        <authorList>
            <consortium name="US DOE Joint Genome Institute (JGI-PGF)"/>
            <person name="Sucgang R."/>
            <person name="Kuo A."/>
            <person name="Tian X."/>
            <person name="Salerno W."/>
            <person name="Parikh A."/>
            <person name="Feasley C.L."/>
            <person name="Dalin E."/>
            <person name="Tu H."/>
            <person name="Huang E."/>
            <person name="Barry K."/>
            <person name="Lindquist E."/>
            <person name="Shapiro H."/>
            <person name="Bruce D."/>
            <person name="Schmutz J."/>
            <person name="Salamov A."/>
            <person name="Fey P."/>
            <person name="Gaudet P."/>
            <person name="Anjard C."/>
            <person name="Babu M.M."/>
            <person name="Basu S."/>
            <person name="Bushmanova Y."/>
            <person name="van der Wel H."/>
            <person name="Katoh-Kurasawa M."/>
            <person name="Dinh C."/>
            <person name="Coutinho P.M."/>
            <person name="Saito T."/>
            <person name="Elias M."/>
            <person name="Schaap P."/>
            <person name="Kay R.R."/>
            <person name="Henrissat B."/>
            <person name="Eichinger L."/>
            <person name="Rivero F."/>
            <person name="Putnam N.H."/>
            <person name="West C.M."/>
            <person name="Loomis W.F."/>
            <person name="Chisholm R.L."/>
            <person name="Shaulsky G."/>
            <person name="Strassmann J.E."/>
            <person name="Queller D.C."/>
            <person name="Kuspa A."/>
            <person name="Grigoriev I.V."/>
        </authorList>
    </citation>
    <scope>NUCLEOTIDE SEQUENCE [LARGE SCALE GENOMIC DNA]</scope>
    <source>
        <strain evidence="3">QSDP1</strain>
    </source>
</reference>
<feature type="compositionally biased region" description="Low complexity" evidence="1">
    <location>
        <begin position="44"/>
        <end position="54"/>
    </location>
</feature>
<dbReference type="OMA" id="KSASCNI"/>
<evidence type="ECO:0000313" key="3">
    <source>
        <dbReference type="Proteomes" id="UP000001064"/>
    </source>
</evidence>